<dbReference type="RefSeq" id="WP_183401296.1">
    <property type="nucleotide sequence ID" value="NZ_JACIDS010000006.1"/>
</dbReference>
<dbReference type="SUPFAM" id="SSF53448">
    <property type="entry name" value="Nucleotide-diphospho-sugar transferases"/>
    <property type="match status" value="1"/>
</dbReference>
<dbReference type="InterPro" id="IPR029044">
    <property type="entry name" value="Nucleotide-diphossugar_trans"/>
</dbReference>
<sequence length="300" mass="32623">MSAAIAVLFAHAPPLAIERAIARLSGQSLPADRFELVVVDRTEGYTLSTIVRQASPAFAVQVLKQGPASRAQGGNLAVFGASAPLVLFLDPLVDPEPGLLEAHVAAHQRAAETAAVIGAVSLGRERGPDARAIADRPALLSFGWPQAERPARDSVWGGSVSVRREVLIRFHLFNPLHRPRFDDLDPAWRLAERAFEPVFEPAALSRLGEAATADELIARAFALGLQEDVHRQGRRRSLAERLGRPADWFDKRALRAHGAAAIEAAARQDGDGRGGFTALRRALYAAWRRGRTESIRRRQT</sequence>
<evidence type="ECO:0000313" key="1">
    <source>
        <dbReference type="EMBL" id="MBB3933665.1"/>
    </source>
</evidence>
<protein>
    <recommendedName>
        <fullName evidence="3">Glycosyltransferase 2-like domain-containing protein</fullName>
    </recommendedName>
</protein>
<comment type="caution">
    <text evidence="1">The sequence shown here is derived from an EMBL/GenBank/DDBJ whole genome shotgun (WGS) entry which is preliminary data.</text>
</comment>
<evidence type="ECO:0008006" key="3">
    <source>
        <dbReference type="Google" id="ProtNLM"/>
    </source>
</evidence>
<dbReference type="EMBL" id="JACIDS010000006">
    <property type="protein sequence ID" value="MBB3933665.1"/>
    <property type="molecule type" value="Genomic_DNA"/>
</dbReference>
<name>A0A840AYX2_9HYPH</name>
<proteinExistence type="predicted"/>
<reference evidence="1 2" key="1">
    <citation type="submission" date="2020-08" db="EMBL/GenBank/DDBJ databases">
        <title>Genomic Encyclopedia of Type Strains, Phase IV (KMG-IV): sequencing the most valuable type-strain genomes for metagenomic binning, comparative biology and taxonomic classification.</title>
        <authorList>
            <person name="Goeker M."/>
        </authorList>
    </citation>
    <scope>NUCLEOTIDE SEQUENCE [LARGE SCALE GENOMIC DNA]</scope>
    <source>
        <strain evidence="1 2">DSM 25966</strain>
    </source>
</reference>
<organism evidence="1 2">
    <name type="scientific">Kaistia hirudinis</name>
    <dbReference type="NCBI Taxonomy" id="1293440"/>
    <lineage>
        <taxon>Bacteria</taxon>
        <taxon>Pseudomonadati</taxon>
        <taxon>Pseudomonadota</taxon>
        <taxon>Alphaproteobacteria</taxon>
        <taxon>Hyphomicrobiales</taxon>
        <taxon>Kaistiaceae</taxon>
        <taxon>Kaistia</taxon>
    </lineage>
</organism>
<evidence type="ECO:0000313" key="2">
    <source>
        <dbReference type="Proteomes" id="UP000553963"/>
    </source>
</evidence>
<dbReference type="Gene3D" id="3.90.550.10">
    <property type="entry name" value="Spore Coat Polysaccharide Biosynthesis Protein SpsA, Chain A"/>
    <property type="match status" value="1"/>
</dbReference>
<gene>
    <name evidence="1" type="ORF">GGR25_004738</name>
</gene>
<accession>A0A840AYX2</accession>
<keyword evidence="2" id="KW-1185">Reference proteome</keyword>
<dbReference type="AlphaFoldDB" id="A0A840AYX2"/>
<dbReference type="Proteomes" id="UP000553963">
    <property type="component" value="Unassembled WGS sequence"/>
</dbReference>